<organism evidence="1">
    <name type="scientific">Citrobacter freundii</name>
    <dbReference type="NCBI Taxonomy" id="546"/>
    <lineage>
        <taxon>Bacteria</taxon>
        <taxon>Pseudomonadati</taxon>
        <taxon>Pseudomonadota</taxon>
        <taxon>Gammaproteobacteria</taxon>
        <taxon>Enterobacterales</taxon>
        <taxon>Enterobacteriaceae</taxon>
        <taxon>Citrobacter</taxon>
        <taxon>Citrobacter freundii complex</taxon>
    </lineage>
</organism>
<sequence>MHRCRLTADLEIAAQNTDAQTCFLNVSDIWPGLKADAVVAACRAIRASNPYCPETR</sequence>
<protein>
    <submittedName>
        <fullName evidence="1">Uncharacterized protein</fullName>
    </submittedName>
</protein>
<dbReference type="EMBL" id="KP975075">
    <property type="protein sequence ID" value="AKJ19049.1"/>
    <property type="molecule type" value="Genomic_DNA"/>
</dbReference>
<proteinExistence type="predicted"/>
<evidence type="ECO:0000313" key="1">
    <source>
        <dbReference type="EMBL" id="AKJ19049.1"/>
    </source>
</evidence>
<reference evidence="1" key="1">
    <citation type="submission" date="2015-03" db="EMBL/GenBank/DDBJ databases">
        <title>Allelic Variants of blaVIM Reside on Diverse Mobile Genetic Elements in Gram-negative Clinical Isolates from the USA.</title>
        <authorList>
            <person name="McGann P."/>
            <person name="Snesrud E."/>
            <person name="Ong A.C."/>
            <person name="Clifford R."/>
            <person name="Kwak Y.I."/>
            <person name="Steele E.D."/>
            <person name="Rabinowitz R."/>
            <person name="Waterman P.E."/>
            <person name="Lesho E."/>
        </authorList>
    </citation>
    <scope>NUCLEOTIDE SEQUENCE</scope>
    <source>
        <strain evidence="1">MRSN12115</strain>
        <plasmid evidence="1">pMRVIM1012</plasmid>
    </source>
</reference>
<geneLocation type="plasmid" evidence="1">
    <name>pMRVIM1012</name>
</geneLocation>
<dbReference type="AlphaFoldDB" id="A0A0G3B6D1"/>
<accession>A0A0G3B6D1</accession>
<name>A0A0G3B6D1_CITFR</name>
<keyword evidence="1" id="KW-0614">Plasmid</keyword>